<evidence type="ECO:0000313" key="2">
    <source>
        <dbReference type="Proteomes" id="UP001057402"/>
    </source>
</evidence>
<evidence type="ECO:0000313" key="1">
    <source>
        <dbReference type="EMBL" id="KAI4304925.1"/>
    </source>
</evidence>
<gene>
    <name evidence="1" type="ORF">MLD38_040382</name>
</gene>
<dbReference type="EMBL" id="CM042891">
    <property type="protein sequence ID" value="KAI4304925.1"/>
    <property type="molecule type" value="Genomic_DNA"/>
</dbReference>
<dbReference type="Proteomes" id="UP001057402">
    <property type="component" value="Chromosome 12"/>
</dbReference>
<protein>
    <submittedName>
        <fullName evidence="1">Uncharacterized protein</fullName>
    </submittedName>
</protein>
<sequence>MLPMLQKRGFQIIQGPLIPGLWRLHHRARMIYSHSASDPDRPQIQRHGRLLGLPKGWTVGRCPARSQLVLCLGRRCSASNDKWAIGERETQSNDQLTETKDVEVYFGAPSLNSFISTLPETVGITPVVQIQGRRIPPRTPRTRRQIRVGFNPTKVTGGGNILGSPIAKKIGKFPVEFPSPPKSEQVGERGKEGSASINNSVKNSRPPSF</sequence>
<comment type="caution">
    <text evidence="1">The sequence shown here is derived from an EMBL/GenBank/DDBJ whole genome shotgun (WGS) entry which is preliminary data.</text>
</comment>
<proteinExistence type="predicted"/>
<reference evidence="2" key="1">
    <citation type="journal article" date="2023" name="Front. Plant Sci.">
        <title>Chromosomal-level genome assembly of Melastoma candidum provides insights into trichome evolution.</title>
        <authorList>
            <person name="Zhong Y."/>
            <person name="Wu W."/>
            <person name="Sun C."/>
            <person name="Zou P."/>
            <person name="Liu Y."/>
            <person name="Dai S."/>
            <person name="Zhou R."/>
        </authorList>
    </citation>
    <scope>NUCLEOTIDE SEQUENCE [LARGE SCALE GENOMIC DNA]</scope>
</reference>
<accession>A0ACB9L5Y2</accession>
<keyword evidence="2" id="KW-1185">Reference proteome</keyword>
<organism evidence="1 2">
    <name type="scientific">Melastoma candidum</name>
    <dbReference type="NCBI Taxonomy" id="119954"/>
    <lineage>
        <taxon>Eukaryota</taxon>
        <taxon>Viridiplantae</taxon>
        <taxon>Streptophyta</taxon>
        <taxon>Embryophyta</taxon>
        <taxon>Tracheophyta</taxon>
        <taxon>Spermatophyta</taxon>
        <taxon>Magnoliopsida</taxon>
        <taxon>eudicotyledons</taxon>
        <taxon>Gunneridae</taxon>
        <taxon>Pentapetalae</taxon>
        <taxon>rosids</taxon>
        <taxon>malvids</taxon>
        <taxon>Myrtales</taxon>
        <taxon>Melastomataceae</taxon>
        <taxon>Melastomatoideae</taxon>
        <taxon>Melastomateae</taxon>
        <taxon>Melastoma</taxon>
    </lineage>
</organism>
<name>A0ACB9L5Y2_9MYRT</name>